<gene>
    <name evidence="11" type="primary">paaK</name>
    <name evidence="11" type="ORF">LVJ94_05350</name>
</gene>
<evidence type="ECO:0000256" key="3">
    <source>
        <dbReference type="ARBA" id="ARBA00022714"/>
    </source>
</evidence>
<dbReference type="SUPFAM" id="SSF54292">
    <property type="entry name" value="2Fe-2S ferredoxin-like"/>
    <property type="match status" value="1"/>
</dbReference>
<protein>
    <submittedName>
        <fullName evidence="11">Phenylacetate-CoA oxygenase/reductase subunit PaaK</fullName>
        <ecNumber evidence="11">1.14.13.149</ecNumber>
    </submittedName>
</protein>
<comment type="cofactor">
    <cofactor evidence="1">
        <name>FAD</name>
        <dbReference type="ChEBI" id="CHEBI:57692"/>
    </cofactor>
</comment>
<dbReference type="InterPro" id="IPR001433">
    <property type="entry name" value="OxRdtase_FAD/NAD-bd"/>
</dbReference>
<keyword evidence="12" id="KW-1185">Reference proteome</keyword>
<reference evidence="11" key="1">
    <citation type="submission" date="2021-12" db="EMBL/GenBank/DDBJ databases">
        <title>Discovery of the Pendulisporaceae a myxobacterial family with distinct sporulation behavior and unique specialized metabolism.</title>
        <authorList>
            <person name="Garcia R."/>
            <person name="Popoff A."/>
            <person name="Bader C.D."/>
            <person name="Loehr J."/>
            <person name="Walesch S."/>
            <person name="Walt C."/>
            <person name="Boldt J."/>
            <person name="Bunk B."/>
            <person name="Haeckl F.J.F.P.J."/>
            <person name="Gunesch A.P."/>
            <person name="Birkelbach J."/>
            <person name="Nuebel U."/>
            <person name="Pietschmann T."/>
            <person name="Bach T."/>
            <person name="Mueller R."/>
        </authorList>
    </citation>
    <scope>NUCLEOTIDE SEQUENCE</scope>
    <source>
        <strain evidence="11">MSr11367</strain>
    </source>
</reference>
<feature type="domain" description="FAD-binding FR-type" evidence="10">
    <location>
        <begin position="2"/>
        <end position="106"/>
    </location>
</feature>
<dbReference type="PROSITE" id="PS51085">
    <property type="entry name" value="2FE2S_FER_2"/>
    <property type="match status" value="1"/>
</dbReference>
<dbReference type="EMBL" id="CP089983">
    <property type="protein sequence ID" value="WXB06659.1"/>
    <property type="molecule type" value="Genomic_DNA"/>
</dbReference>
<dbReference type="InterPro" id="IPR008333">
    <property type="entry name" value="Cbr1-like_FAD-bd_dom"/>
</dbReference>
<organism evidence="11 12">
    <name type="scientific">Pendulispora rubella</name>
    <dbReference type="NCBI Taxonomy" id="2741070"/>
    <lineage>
        <taxon>Bacteria</taxon>
        <taxon>Pseudomonadati</taxon>
        <taxon>Myxococcota</taxon>
        <taxon>Myxococcia</taxon>
        <taxon>Myxococcales</taxon>
        <taxon>Sorangiineae</taxon>
        <taxon>Pendulisporaceae</taxon>
        <taxon>Pendulispora</taxon>
    </lineage>
</organism>
<proteinExistence type="predicted"/>
<evidence type="ECO:0000256" key="1">
    <source>
        <dbReference type="ARBA" id="ARBA00001974"/>
    </source>
</evidence>
<keyword evidence="8" id="KW-0411">Iron-sulfur</keyword>
<evidence type="ECO:0000256" key="2">
    <source>
        <dbReference type="ARBA" id="ARBA00022630"/>
    </source>
</evidence>
<dbReference type="EC" id="1.14.13.149" evidence="11"/>
<evidence type="ECO:0000256" key="4">
    <source>
        <dbReference type="ARBA" id="ARBA00022723"/>
    </source>
</evidence>
<dbReference type="CDD" id="cd06214">
    <property type="entry name" value="PA_degradation_oxidoreductase_like"/>
    <property type="match status" value="1"/>
</dbReference>
<dbReference type="InterPro" id="IPR050415">
    <property type="entry name" value="MRET"/>
</dbReference>
<evidence type="ECO:0000256" key="6">
    <source>
        <dbReference type="ARBA" id="ARBA00023002"/>
    </source>
</evidence>
<dbReference type="InterPro" id="IPR006058">
    <property type="entry name" value="2Fe2S_fd_BS"/>
</dbReference>
<dbReference type="RefSeq" id="WP_394836314.1">
    <property type="nucleotide sequence ID" value="NZ_CP089929.1"/>
</dbReference>
<dbReference type="PRINTS" id="PR00410">
    <property type="entry name" value="PHEHYDRXLASE"/>
</dbReference>
<dbReference type="Pfam" id="PF00111">
    <property type="entry name" value="Fer2"/>
    <property type="match status" value="1"/>
</dbReference>
<dbReference type="PANTHER" id="PTHR47354:SF8">
    <property type="entry name" value="1,2-PHENYLACETYL-COA EPOXIDASE, SUBUNIT E"/>
    <property type="match status" value="1"/>
</dbReference>
<keyword evidence="3" id="KW-0001">2Fe-2S</keyword>
<dbReference type="InterPro" id="IPR017938">
    <property type="entry name" value="Riboflavin_synthase-like_b-brl"/>
</dbReference>
<feature type="domain" description="2Fe-2S ferredoxin-type" evidence="9">
    <location>
        <begin position="266"/>
        <end position="358"/>
    </location>
</feature>
<sequence length="358" mass="39929">MSRFHTLQVSAVQGETREAISVVFAVPPELTETYRYVQGQHLTLRASIGGEMVRRSYSISSAVQDDALRVTIKRVQDGLFSNWANDELQPGMPLEVMPPSGQFHVPLSPANEKHYVAFAAGAGITPILSIIKTTLRAEPKSRFTLFYGNRASSSVIFREELQELKDAHLSRFRLIFVLSREQQEIDLLNGRLDRAKVDALLKCWVDPDDVDEVFVCGPQSMMDDTIAALLANSVPKSKIKQELFATSLPLTRLRTRSQKPSTKGQCEVTIVLDGRTHKLTIPKNENTVLEAALREGVELPYSCKGGICATCRCKLTTGEVDMDANFALEDYEIRRGFILACQSYPVTDELGINFDEEI</sequence>
<dbReference type="GO" id="GO:0097266">
    <property type="term" value="F:phenylacetyl-CoA 1,2-epoxidase activity"/>
    <property type="evidence" value="ECO:0007669"/>
    <property type="project" value="UniProtKB-EC"/>
</dbReference>
<keyword evidence="4" id="KW-0479">Metal-binding</keyword>
<keyword evidence="6 11" id="KW-0560">Oxidoreductase</keyword>
<dbReference type="InterPro" id="IPR039261">
    <property type="entry name" value="FNR_nucleotide-bd"/>
</dbReference>
<dbReference type="InterPro" id="IPR001041">
    <property type="entry name" value="2Fe-2S_ferredoxin-type"/>
</dbReference>
<dbReference type="CDD" id="cd00207">
    <property type="entry name" value="fer2"/>
    <property type="match status" value="1"/>
</dbReference>
<keyword evidence="5" id="KW-0274">FAD</keyword>
<evidence type="ECO:0000313" key="11">
    <source>
        <dbReference type="EMBL" id="WXB06659.1"/>
    </source>
</evidence>
<dbReference type="Gene3D" id="3.10.20.30">
    <property type="match status" value="1"/>
</dbReference>
<evidence type="ECO:0000256" key="7">
    <source>
        <dbReference type="ARBA" id="ARBA00023004"/>
    </source>
</evidence>
<dbReference type="Pfam" id="PF00175">
    <property type="entry name" value="NAD_binding_1"/>
    <property type="match status" value="1"/>
</dbReference>
<dbReference type="InterPro" id="IPR011884">
    <property type="entry name" value="PaaE"/>
</dbReference>
<dbReference type="PROSITE" id="PS51384">
    <property type="entry name" value="FAD_FR"/>
    <property type="match status" value="1"/>
</dbReference>
<dbReference type="NCBIfam" id="TIGR02160">
    <property type="entry name" value="PA_CoA_Oxy5"/>
    <property type="match status" value="1"/>
</dbReference>
<dbReference type="InterPro" id="IPR036010">
    <property type="entry name" value="2Fe-2S_ferredoxin-like_sf"/>
</dbReference>
<keyword evidence="7" id="KW-0408">Iron</keyword>
<dbReference type="SUPFAM" id="SSF52343">
    <property type="entry name" value="Ferredoxin reductase-like, C-terminal NADP-linked domain"/>
    <property type="match status" value="1"/>
</dbReference>
<dbReference type="Proteomes" id="UP001374803">
    <property type="component" value="Chromosome"/>
</dbReference>
<dbReference type="PROSITE" id="PS00197">
    <property type="entry name" value="2FE2S_FER_1"/>
    <property type="match status" value="1"/>
</dbReference>
<dbReference type="PANTHER" id="PTHR47354">
    <property type="entry name" value="NADH OXIDOREDUCTASE HCR"/>
    <property type="match status" value="1"/>
</dbReference>
<keyword evidence="2" id="KW-0285">Flavoprotein</keyword>
<name>A0ABZ2LAQ8_9BACT</name>
<dbReference type="InterPro" id="IPR012675">
    <property type="entry name" value="Beta-grasp_dom_sf"/>
</dbReference>
<dbReference type="Gene3D" id="3.40.50.80">
    <property type="entry name" value="Nucleotide-binding domain of ferredoxin-NADP reductase (FNR) module"/>
    <property type="match status" value="1"/>
</dbReference>
<evidence type="ECO:0000259" key="9">
    <source>
        <dbReference type="PROSITE" id="PS51085"/>
    </source>
</evidence>
<dbReference type="SUPFAM" id="SSF63380">
    <property type="entry name" value="Riboflavin synthase domain-like"/>
    <property type="match status" value="1"/>
</dbReference>
<dbReference type="Gene3D" id="2.40.30.10">
    <property type="entry name" value="Translation factors"/>
    <property type="match status" value="1"/>
</dbReference>
<evidence type="ECO:0000256" key="5">
    <source>
        <dbReference type="ARBA" id="ARBA00022827"/>
    </source>
</evidence>
<accession>A0ABZ2LAQ8</accession>
<dbReference type="InterPro" id="IPR001709">
    <property type="entry name" value="Flavoprot_Pyr_Nucl_cyt_Rdtase"/>
</dbReference>
<dbReference type="PRINTS" id="PR00371">
    <property type="entry name" value="FPNCR"/>
</dbReference>
<evidence type="ECO:0000259" key="10">
    <source>
        <dbReference type="PROSITE" id="PS51384"/>
    </source>
</evidence>
<evidence type="ECO:0000256" key="8">
    <source>
        <dbReference type="ARBA" id="ARBA00023014"/>
    </source>
</evidence>
<dbReference type="InterPro" id="IPR017927">
    <property type="entry name" value="FAD-bd_FR_type"/>
</dbReference>
<dbReference type="Pfam" id="PF00970">
    <property type="entry name" value="FAD_binding_6"/>
    <property type="match status" value="1"/>
</dbReference>
<evidence type="ECO:0000313" key="12">
    <source>
        <dbReference type="Proteomes" id="UP001374803"/>
    </source>
</evidence>